<keyword evidence="1" id="KW-0732">Signal</keyword>
<gene>
    <name evidence="2" type="ORF">BGTH12_LOCUS7612</name>
</gene>
<evidence type="ECO:0000313" key="3">
    <source>
        <dbReference type="Proteomes" id="UP000683417"/>
    </source>
</evidence>
<protein>
    <submittedName>
        <fullName evidence="2">BgTH12-07181</fullName>
    </submittedName>
</protein>
<sequence>MTLLKVLTLVALAIVNLASADQGLHKGVTCFGNVYWPQHLRNTIDSYRRIRLSETPHIRQLKYTPGSNEVWYLLPLGTVVNRMHNPADPTNNRIAVDSNLNYKMVLMAKQYVPTTGYLHRAHVAPCAVIDGNIENFQDVGYDEADDEYDD</sequence>
<comment type="caution">
    <text evidence="2">The sequence shown here is derived from an EMBL/GenBank/DDBJ whole genome shotgun (WGS) entry which is preliminary data.</text>
</comment>
<dbReference type="EMBL" id="CAJHIT010000010">
    <property type="protein sequence ID" value="CAD6506254.1"/>
    <property type="molecule type" value="Genomic_DNA"/>
</dbReference>
<proteinExistence type="predicted"/>
<evidence type="ECO:0000256" key="1">
    <source>
        <dbReference type="SAM" id="SignalP"/>
    </source>
</evidence>
<feature type="chain" id="PRO_5040993126" evidence="1">
    <location>
        <begin position="21"/>
        <end position="150"/>
    </location>
</feature>
<accession>A0A9W4D923</accession>
<feature type="signal peptide" evidence="1">
    <location>
        <begin position="1"/>
        <end position="20"/>
    </location>
</feature>
<organism evidence="2 3">
    <name type="scientific">Blumeria graminis f. sp. triticale</name>
    <dbReference type="NCBI Taxonomy" id="1689686"/>
    <lineage>
        <taxon>Eukaryota</taxon>
        <taxon>Fungi</taxon>
        <taxon>Dikarya</taxon>
        <taxon>Ascomycota</taxon>
        <taxon>Pezizomycotina</taxon>
        <taxon>Leotiomycetes</taxon>
        <taxon>Erysiphales</taxon>
        <taxon>Erysiphaceae</taxon>
        <taxon>Blumeria</taxon>
    </lineage>
</organism>
<name>A0A9W4D923_BLUGR</name>
<dbReference type="AlphaFoldDB" id="A0A9W4D923"/>
<reference evidence="2" key="1">
    <citation type="submission" date="2020-10" db="EMBL/GenBank/DDBJ databases">
        <authorList>
            <person name="Muller C M."/>
        </authorList>
    </citation>
    <scope>NUCLEOTIDE SEQUENCE</scope>
    <source>
        <strain evidence="2">THUN-12</strain>
    </source>
</reference>
<dbReference type="Proteomes" id="UP000683417">
    <property type="component" value="Unassembled WGS sequence"/>
</dbReference>
<evidence type="ECO:0000313" key="2">
    <source>
        <dbReference type="EMBL" id="CAD6506254.1"/>
    </source>
</evidence>